<name>A0A2W2BAD6_9BACT</name>
<dbReference type="OrthoDB" id="9805933at2"/>
<dbReference type="PANTHER" id="PTHR30307:SF0">
    <property type="entry name" value="S-ADENOSYLMETHIONINE:TRNA RIBOSYLTRANSFERASE-ISOMERASE"/>
    <property type="match status" value="1"/>
</dbReference>
<evidence type="ECO:0000256" key="2">
    <source>
        <dbReference type="ARBA" id="ARBA00022679"/>
    </source>
</evidence>
<comment type="caution">
    <text evidence="5">The sequence shown here is derived from an EMBL/GenBank/DDBJ whole genome shotgun (WGS) entry which is preliminary data.</text>
</comment>
<dbReference type="GO" id="GO:0051075">
    <property type="term" value="F:S-adenosylmethionine:tRNA ribosyltransferase-isomerase activity"/>
    <property type="evidence" value="ECO:0007669"/>
    <property type="project" value="TreeGrafter"/>
</dbReference>
<dbReference type="AlphaFoldDB" id="A0A2W2BAD6"/>
<dbReference type="Pfam" id="PF02547">
    <property type="entry name" value="Queuosine_synth"/>
    <property type="match status" value="1"/>
</dbReference>
<keyword evidence="2 5" id="KW-0808">Transferase</keyword>
<evidence type="ECO:0000313" key="5">
    <source>
        <dbReference type="EMBL" id="PZF72867.1"/>
    </source>
</evidence>
<dbReference type="PANTHER" id="PTHR30307">
    <property type="entry name" value="S-ADENOSYLMETHIONINE:TRNA RIBOSYLTRANSFERASE-ISOMERASE"/>
    <property type="match status" value="1"/>
</dbReference>
<dbReference type="EMBL" id="QKTW01000016">
    <property type="protein sequence ID" value="PZF72867.1"/>
    <property type="molecule type" value="Genomic_DNA"/>
</dbReference>
<protein>
    <submittedName>
        <fullName evidence="5">S-adenosylmethionine:tRNA ribosyltransferase-isomerase</fullName>
    </submittedName>
</protein>
<proteinExistence type="predicted"/>
<dbReference type="Proteomes" id="UP000248745">
    <property type="component" value="Unassembled WGS sequence"/>
</dbReference>
<dbReference type="InterPro" id="IPR042118">
    <property type="entry name" value="QueA_dom1"/>
</dbReference>
<dbReference type="InterPro" id="IPR003699">
    <property type="entry name" value="QueA"/>
</dbReference>
<gene>
    <name evidence="5" type="ORF">DN068_10670</name>
</gene>
<keyword evidence="3" id="KW-0949">S-adenosyl-L-methionine</keyword>
<evidence type="ECO:0000256" key="1">
    <source>
        <dbReference type="ARBA" id="ARBA00022490"/>
    </source>
</evidence>
<keyword evidence="5" id="KW-0413">Isomerase</keyword>
<dbReference type="Gene3D" id="3.40.1780.10">
    <property type="entry name" value="QueA-like"/>
    <property type="match status" value="1"/>
</dbReference>
<sequence length="408" mass="46524">MHPQDIRIESFTYDLPNDRIAKYPLAQRDASKLLVYENGGVTEDTYRNIAMHIPEETLLVFNQTKVVHARLLFQKETGGVIEVFCLEPDAQYHGIQNAMLQKGKVYWHCMIGGASKWKHGMVLSIKHEHPDFILSASITDRQPGYFTLELFWDDKDLTFAEVLHYAGKVPLPPYLHREAELSDDSRYQTIYAKNEGSVAAPTAGLHFTDAVMNDLAAKKIDTAFVTLHVGAGTFKPVKSETMAGHEMHAEWIDVDRHCIEKLLAHLDKGIVAVGTTSMRTLESLYWIGAKLLSGIEIDFEGIAISQWDPYEMNINYSADECLNAIIRWMQENEKDRIMTRTQILIAPGYDTKIIKGLVTNFHQPQSTLLLLVSALIGDEWKRLYDYAMQHDFRFLSYGDGNLIWKNQK</sequence>
<keyword evidence="6" id="KW-1185">Reference proteome</keyword>
<dbReference type="GO" id="GO:0008616">
    <property type="term" value="P:tRNA queuosine(34) biosynthetic process"/>
    <property type="evidence" value="ECO:0007669"/>
    <property type="project" value="UniProtKB-KW"/>
</dbReference>
<dbReference type="InterPro" id="IPR042119">
    <property type="entry name" value="QueA_dom2"/>
</dbReference>
<evidence type="ECO:0000313" key="6">
    <source>
        <dbReference type="Proteomes" id="UP000248745"/>
    </source>
</evidence>
<accession>A0A2W2BAD6</accession>
<keyword evidence="1" id="KW-0963">Cytoplasm</keyword>
<dbReference type="RefSeq" id="WP_110998900.1">
    <property type="nucleotide sequence ID" value="NZ_QKTW01000016.1"/>
</dbReference>
<evidence type="ECO:0000256" key="4">
    <source>
        <dbReference type="ARBA" id="ARBA00022785"/>
    </source>
</evidence>
<dbReference type="SUPFAM" id="SSF111337">
    <property type="entry name" value="QueA-like"/>
    <property type="match status" value="1"/>
</dbReference>
<dbReference type="Gene3D" id="2.40.10.240">
    <property type="entry name" value="QueA-like"/>
    <property type="match status" value="1"/>
</dbReference>
<organism evidence="5 6">
    <name type="scientific">Taibaiella soli</name>
    <dbReference type="NCBI Taxonomy" id="1649169"/>
    <lineage>
        <taxon>Bacteria</taxon>
        <taxon>Pseudomonadati</taxon>
        <taxon>Bacteroidota</taxon>
        <taxon>Chitinophagia</taxon>
        <taxon>Chitinophagales</taxon>
        <taxon>Chitinophagaceae</taxon>
        <taxon>Taibaiella</taxon>
    </lineage>
</organism>
<keyword evidence="4" id="KW-0671">Queuosine biosynthesis</keyword>
<reference evidence="5 6" key="1">
    <citation type="submission" date="2018-06" db="EMBL/GenBank/DDBJ databases">
        <title>Mucibacter soli gen. nov., sp. nov., a new member of the family Chitinophagaceae producing mucin.</title>
        <authorList>
            <person name="Kim M.-K."/>
            <person name="Park S."/>
            <person name="Kim T.-S."/>
            <person name="Joung Y."/>
            <person name="Han J.-H."/>
            <person name="Kim S.B."/>
        </authorList>
    </citation>
    <scope>NUCLEOTIDE SEQUENCE [LARGE SCALE GENOMIC DNA]</scope>
    <source>
        <strain evidence="5 6">R1-15</strain>
    </source>
</reference>
<dbReference type="InterPro" id="IPR036100">
    <property type="entry name" value="QueA_sf"/>
</dbReference>
<evidence type="ECO:0000256" key="3">
    <source>
        <dbReference type="ARBA" id="ARBA00022691"/>
    </source>
</evidence>